<dbReference type="EMBL" id="ARYN01000042">
    <property type="protein sequence ID" value="ORL43542.1"/>
    <property type="molecule type" value="Genomic_DNA"/>
</dbReference>
<dbReference type="SUPFAM" id="SSF52540">
    <property type="entry name" value="P-loop containing nucleoside triphosphate hydrolases"/>
    <property type="match status" value="1"/>
</dbReference>
<evidence type="ECO:0000313" key="2">
    <source>
        <dbReference type="Proteomes" id="UP000192746"/>
    </source>
</evidence>
<comment type="caution">
    <text evidence="1">The sequence shown here is derived from an EMBL/GenBank/DDBJ whole genome shotgun (WGS) entry which is preliminary data.</text>
</comment>
<dbReference type="RefSeq" id="WP_084843509.1">
    <property type="nucleotide sequence ID" value="NZ_ARYN01000042.1"/>
</dbReference>
<dbReference type="OrthoDB" id="835620at2"/>
<sequence>MENPSKIVENGVVYSLGDFDGTTVHYDFYQILHYLEMKGKLLFGERFKIYKKDRPLIRKLCAFMIRDYNACKRYGLDCRKGILLTGPVGCGKTSLMKLVRYIVPGKLTYEMIPTRNVIFSFNHLGFKTVQEYGDSGSYCFDDLGLEPLGRFYGDNANVMGEVLLSRYELHQKSDHRLKTHATTNLSATELEDRYGQRVRSRMRALFNLMAFDSNSPDKRH</sequence>
<organism evidence="1 2">
    <name type="scientific">Zunongwangia atlantica 22II14-10F7</name>
    <dbReference type="NCBI Taxonomy" id="1185767"/>
    <lineage>
        <taxon>Bacteria</taxon>
        <taxon>Pseudomonadati</taxon>
        <taxon>Bacteroidota</taxon>
        <taxon>Flavobacteriia</taxon>
        <taxon>Flavobacteriales</taxon>
        <taxon>Flavobacteriaceae</taxon>
        <taxon>Zunongwangia</taxon>
    </lineage>
</organism>
<name>A0A1Y1SY99_9FLAO</name>
<dbReference type="Gene3D" id="3.40.50.300">
    <property type="entry name" value="P-loop containing nucleotide triphosphate hydrolases"/>
    <property type="match status" value="1"/>
</dbReference>
<evidence type="ECO:0000313" key="1">
    <source>
        <dbReference type="EMBL" id="ORL43542.1"/>
    </source>
</evidence>
<dbReference type="Proteomes" id="UP000192746">
    <property type="component" value="Unassembled WGS sequence"/>
</dbReference>
<protein>
    <submittedName>
        <fullName evidence="1">ATPase</fullName>
    </submittedName>
</protein>
<proteinExistence type="predicted"/>
<reference evidence="1 2" key="1">
    <citation type="submission" date="2013-04" db="EMBL/GenBank/DDBJ databases">
        <title>Zunongwangia sp. 22II14-10F7 Genome Sequencing.</title>
        <authorList>
            <person name="Lai Q."/>
            <person name="Shao Z."/>
        </authorList>
    </citation>
    <scope>NUCLEOTIDE SEQUENCE [LARGE SCALE GENOMIC DNA]</scope>
    <source>
        <strain evidence="1 2">22II14-10F7</strain>
    </source>
</reference>
<gene>
    <name evidence="1" type="ORF">IIF7_20299</name>
</gene>
<dbReference type="AlphaFoldDB" id="A0A1Y1SY99"/>
<dbReference type="STRING" id="1185767.IIF7_20299"/>
<accession>A0A1Y1SY99</accession>
<keyword evidence="2" id="KW-1185">Reference proteome</keyword>
<dbReference type="InterPro" id="IPR027417">
    <property type="entry name" value="P-loop_NTPase"/>
</dbReference>